<gene>
    <name evidence="1" type="ORF">AMECASPLE_024598</name>
</gene>
<dbReference type="EMBL" id="JAHRIP010030571">
    <property type="protein sequence ID" value="MEQ2292589.1"/>
    <property type="molecule type" value="Genomic_DNA"/>
</dbReference>
<reference evidence="1 2" key="1">
    <citation type="submission" date="2021-06" db="EMBL/GenBank/DDBJ databases">
        <authorList>
            <person name="Palmer J.M."/>
        </authorList>
    </citation>
    <scope>NUCLEOTIDE SEQUENCE [LARGE SCALE GENOMIC DNA]</scope>
    <source>
        <strain evidence="1 2">AS_MEX2019</strain>
        <tissue evidence="1">Muscle</tissue>
    </source>
</reference>
<comment type="caution">
    <text evidence="1">The sequence shown here is derived from an EMBL/GenBank/DDBJ whole genome shotgun (WGS) entry which is preliminary data.</text>
</comment>
<sequence>MKTFISSCDSGRHVGLFTLLSGLPFAEPCSAKTLCDPGPSVLATAEPNSCKTSCLLVTTSLKLPQPKTHSKKSGSTSKCASRFICPACPPSNFIHHLRKPARTARSPANLSLHDLPTPSRNLPTPLQDYGVLLSPRDIITINFFKPSLFPCAALESPDTKTNVTEQSDQPDSAAQLLRVLSQQGILLGQYNSCLQSLEQQHASTIAAVVEISRNIWTIQNLLST</sequence>
<evidence type="ECO:0000313" key="1">
    <source>
        <dbReference type="EMBL" id="MEQ2292589.1"/>
    </source>
</evidence>
<evidence type="ECO:0000313" key="2">
    <source>
        <dbReference type="Proteomes" id="UP001469553"/>
    </source>
</evidence>
<organism evidence="1 2">
    <name type="scientific">Ameca splendens</name>
    <dbReference type="NCBI Taxonomy" id="208324"/>
    <lineage>
        <taxon>Eukaryota</taxon>
        <taxon>Metazoa</taxon>
        <taxon>Chordata</taxon>
        <taxon>Craniata</taxon>
        <taxon>Vertebrata</taxon>
        <taxon>Euteleostomi</taxon>
        <taxon>Actinopterygii</taxon>
        <taxon>Neopterygii</taxon>
        <taxon>Teleostei</taxon>
        <taxon>Neoteleostei</taxon>
        <taxon>Acanthomorphata</taxon>
        <taxon>Ovalentaria</taxon>
        <taxon>Atherinomorphae</taxon>
        <taxon>Cyprinodontiformes</taxon>
        <taxon>Goodeidae</taxon>
        <taxon>Ameca</taxon>
    </lineage>
</organism>
<dbReference type="Proteomes" id="UP001469553">
    <property type="component" value="Unassembled WGS sequence"/>
</dbReference>
<accession>A0ABV0YFH7</accession>
<name>A0ABV0YFH7_9TELE</name>
<proteinExistence type="predicted"/>
<protein>
    <submittedName>
        <fullName evidence="1">Uncharacterized protein</fullName>
    </submittedName>
</protein>
<keyword evidence="2" id="KW-1185">Reference proteome</keyword>